<dbReference type="InterPro" id="IPR043132">
    <property type="entry name" value="BCAT-like_C"/>
</dbReference>
<dbReference type="InterPro" id="IPR043131">
    <property type="entry name" value="BCAT-like_N"/>
</dbReference>
<dbReference type="InterPro" id="IPR001544">
    <property type="entry name" value="Aminotrans_IV"/>
</dbReference>
<dbReference type="PIRSF" id="PIRSF006468">
    <property type="entry name" value="BCAT1"/>
    <property type="match status" value="1"/>
</dbReference>
<dbReference type="FunFam" id="3.30.470.10:FF:000003">
    <property type="entry name" value="Branched-chain-amino-acid aminotransferase"/>
    <property type="match status" value="1"/>
</dbReference>
<dbReference type="Gene3D" id="3.20.10.10">
    <property type="entry name" value="D-amino Acid Aminotransferase, subunit A, domain 2"/>
    <property type="match status" value="2"/>
</dbReference>
<dbReference type="InterPro" id="IPR005786">
    <property type="entry name" value="B_amino_transII"/>
</dbReference>
<dbReference type="Gene3D" id="3.30.470.10">
    <property type="match status" value="1"/>
</dbReference>
<name>A0A2G9GQ44_9LAMI</name>
<dbReference type="PANTHER" id="PTHR42825:SF2">
    <property type="entry name" value="BRANCHED-CHAIN-AMINO-ACID AMINOTRANSFERASE 3, CHLOROPLASTIC-RELATED"/>
    <property type="match status" value="1"/>
</dbReference>
<evidence type="ECO:0000313" key="7">
    <source>
        <dbReference type="EMBL" id="PIN07386.1"/>
    </source>
</evidence>
<keyword evidence="3 7" id="KW-0032">Aminotransferase</keyword>
<dbReference type="Pfam" id="PF01063">
    <property type="entry name" value="Aminotran_4"/>
    <property type="match status" value="1"/>
</dbReference>
<dbReference type="GO" id="GO:0009081">
    <property type="term" value="P:branched-chain amino acid metabolic process"/>
    <property type="evidence" value="ECO:0007669"/>
    <property type="project" value="InterPro"/>
</dbReference>
<evidence type="ECO:0000256" key="2">
    <source>
        <dbReference type="ARBA" id="ARBA00009320"/>
    </source>
</evidence>
<dbReference type="EMBL" id="NKXS01004120">
    <property type="protein sequence ID" value="PIN07386.1"/>
    <property type="molecule type" value="Genomic_DNA"/>
</dbReference>
<organism evidence="7 8">
    <name type="scientific">Handroanthus impetiginosus</name>
    <dbReference type="NCBI Taxonomy" id="429701"/>
    <lineage>
        <taxon>Eukaryota</taxon>
        <taxon>Viridiplantae</taxon>
        <taxon>Streptophyta</taxon>
        <taxon>Embryophyta</taxon>
        <taxon>Tracheophyta</taxon>
        <taxon>Spermatophyta</taxon>
        <taxon>Magnoliopsida</taxon>
        <taxon>eudicotyledons</taxon>
        <taxon>Gunneridae</taxon>
        <taxon>Pentapetalae</taxon>
        <taxon>asterids</taxon>
        <taxon>lamiids</taxon>
        <taxon>Lamiales</taxon>
        <taxon>Bignoniaceae</taxon>
        <taxon>Crescentiina</taxon>
        <taxon>Tabebuia alliance</taxon>
        <taxon>Handroanthus</taxon>
    </lineage>
</organism>
<feature type="modified residue" description="N6-(pyridoxal phosphate)lysine" evidence="6">
    <location>
        <position position="223"/>
    </location>
</feature>
<reference evidence="8" key="1">
    <citation type="journal article" date="2018" name="Gigascience">
        <title>Genome assembly of the Pink Ipe (Handroanthus impetiginosus, Bignoniaceae), a highly valued, ecologically keystone Neotropical timber forest tree.</title>
        <authorList>
            <person name="Silva-Junior O.B."/>
            <person name="Grattapaglia D."/>
            <person name="Novaes E."/>
            <person name="Collevatti R.G."/>
        </authorList>
    </citation>
    <scope>NUCLEOTIDE SEQUENCE [LARGE SCALE GENOMIC DNA]</scope>
    <source>
        <strain evidence="8">cv. UFG-1</strain>
    </source>
</reference>
<proteinExistence type="inferred from homology"/>
<dbReference type="SUPFAM" id="SSF56752">
    <property type="entry name" value="D-aminoacid aminotransferase-like PLP-dependent enzymes"/>
    <property type="match status" value="1"/>
</dbReference>
<comment type="similarity">
    <text evidence="2">Belongs to the class-IV pyridoxal-phosphate-dependent aminotransferase family.</text>
</comment>
<evidence type="ECO:0000256" key="6">
    <source>
        <dbReference type="PIRSR" id="PIRSR006468-1"/>
    </source>
</evidence>
<sequence length="338" mass="37224">MPGCKTTTLGIRIKLRDFILSLIVRWETNPSKKWSNVTFESADIDWDNLGFRFVPTDYMYVMKCSQGETFSKGELQRFGNIELSPCAGVLNYGQGLFEGLKAYRKHEGYILLFRPEENALRLRMGAERLCMPAPTMEQFLEAVKATVLANQRWIPPTGKGSLYVRPLLMGSGAVLGLAPAPEYTFLIYVSPVGNYFKEGLAPVNLVVETEMHRATPGGTGGVKTIGNYAAGNVISTPAVKGTILPGITRKSILDVALSQRFKVEERLVTVEELLDADEVFCTGTAVVVTPVGSITYLDKRVTYGSDGVGRVSQQLYSALTNLQMGLTEDEMGWIVELK</sequence>
<evidence type="ECO:0000256" key="1">
    <source>
        <dbReference type="ARBA" id="ARBA00001933"/>
    </source>
</evidence>
<dbReference type="Proteomes" id="UP000231279">
    <property type="component" value="Unassembled WGS sequence"/>
</dbReference>
<dbReference type="OrthoDB" id="409992at2759"/>
<gene>
    <name evidence="7" type="ORF">CDL12_20050</name>
</gene>
<dbReference type="GO" id="GO:0004084">
    <property type="term" value="F:branched-chain-amino-acid transaminase activity"/>
    <property type="evidence" value="ECO:0007669"/>
    <property type="project" value="InterPro"/>
</dbReference>
<keyword evidence="8" id="KW-1185">Reference proteome</keyword>
<dbReference type="CDD" id="cd01557">
    <property type="entry name" value="BCAT_beta_family"/>
    <property type="match status" value="1"/>
</dbReference>
<dbReference type="GO" id="GO:0009507">
    <property type="term" value="C:chloroplast"/>
    <property type="evidence" value="ECO:0007669"/>
    <property type="project" value="TreeGrafter"/>
</dbReference>
<keyword evidence="5" id="KW-0663">Pyridoxal phosphate</keyword>
<keyword evidence="4 7" id="KW-0808">Transferase</keyword>
<dbReference type="PANTHER" id="PTHR42825">
    <property type="entry name" value="AMINO ACID AMINOTRANSFERASE"/>
    <property type="match status" value="1"/>
</dbReference>
<dbReference type="GO" id="GO:0010326">
    <property type="term" value="F:methionine-oxo-acid transaminase activity"/>
    <property type="evidence" value="ECO:0007669"/>
    <property type="project" value="UniProtKB-EC"/>
</dbReference>
<evidence type="ECO:0000313" key="8">
    <source>
        <dbReference type="Proteomes" id="UP000231279"/>
    </source>
</evidence>
<protein>
    <submittedName>
        <fullName evidence="7">Branched chain aminotransferase BCAT1, pyridoxal phosphate enzymes type IV superfamily</fullName>
        <ecNumber evidence="7">2.6.1.88</ecNumber>
    </submittedName>
</protein>
<dbReference type="STRING" id="429701.A0A2G9GQ44"/>
<evidence type="ECO:0000256" key="5">
    <source>
        <dbReference type="ARBA" id="ARBA00022898"/>
    </source>
</evidence>
<dbReference type="AlphaFoldDB" id="A0A2G9GQ44"/>
<dbReference type="InterPro" id="IPR036038">
    <property type="entry name" value="Aminotransferase-like"/>
</dbReference>
<comment type="cofactor">
    <cofactor evidence="1">
        <name>pyridoxal 5'-phosphate</name>
        <dbReference type="ChEBI" id="CHEBI:597326"/>
    </cofactor>
</comment>
<dbReference type="EC" id="2.6.1.88" evidence="7"/>
<comment type="caution">
    <text evidence="7">The sequence shown here is derived from an EMBL/GenBank/DDBJ whole genome shotgun (WGS) entry which is preliminary data.</text>
</comment>
<evidence type="ECO:0000256" key="3">
    <source>
        <dbReference type="ARBA" id="ARBA00022576"/>
    </source>
</evidence>
<dbReference type="InterPro" id="IPR033939">
    <property type="entry name" value="BCAT_family"/>
</dbReference>
<evidence type="ECO:0000256" key="4">
    <source>
        <dbReference type="ARBA" id="ARBA00022679"/>
    </source>
</evidence>
<accession>A0A2G9GQ44</accession>